<evidence type="ECO:0000313" key="2">
    <source>
        <dbReference type="Proteomes" id="UP000003340"/>
    </source>
</evidence>
<dbReference type="eggNOG" id="COG4912">
    <property type="taxonomic scope" value="Bacteria"/>
</dbReference>
<sequence>MEFTREHWTEQDYQQLVAQLRELADPDYLAFNQKLVPDCSNMLGVRMPELRRLSRQIVKGNAEEYLALAGAGSHEEILLHGMVIGALDCDFETLKGYIVGFVPKISNWAVCDSFCSGLKQFGKEQQAAYELVESYALSSGPWAIRFGLISMLSHFLNDLYIDRVLAVSGQITNDHYYVRMGNAWLISMAFVKYRDKTLAFLNDCALDDWTYNKALQKIVESNRVDAQTKEMIKTLKR</sequence>
<organism evidence="1 2">
    <name type="scientific">[Clostridium] methylpentosum DSM 5476</name>
    <dbReference type="NCBI Taxonomy" id="537013"/>
    <lineage>
        <taxon>Bacteria</taxon>
        <taxon>Bacillati</taxon>
        <taxon>Bacillota</taxon>
        <taxon>Clostridia</taxon>
        <taxon>Eubacteriales</taxon>
        <taxon>Oscillospiraceae</taxon>
        <taxon>Oscillospiraceae incertae sedis</taxon>
    </lineage>
</organism>
<dbReference type="SUPFAM" id="SSF48371">
    <property type="entry name" value="ARM repeat"/>
    <property type="match status" value="1"/>
</dbReference>
<dbReference type="AlphaFoldDB" id="C0EC93"/>
<dbReference type="InterPro" id="IPR016024">
    <property type="entry name" value="ARM-type_fold"/>
</dbReference>
<dbReference type="Gene3D" id="1.25.10.90">
    <property type="match status" value="1"/>
</dbReference>
<evidence type="ECO:0008006" key="3">
    <source>
        <dbReference type="Google" id="ProtNLM"/>
    </source>
</evidence>
<dbReference type="PANTHER" id="PTHR34070">
    <property type="entry name" value="ARMADILLO-TYPE FOLD"/>
    <property type="match status" value="1"/>
</dbReference>
<dbReference type="EMBL" id="ACEC01000047">
    <property type="protein sequence ID" value="EEG30894.1"/>
    <property type="molecule type" value="Genomic_DNA"/>
</dbReference>
<dbReference type="InterPro" id="IPR014825">
    <property type="entry name" value="DNA_alkylation"/>
</dbReference>
<dbReference type="PANTHER" id="PTHR34070:SF1">
    <property type="entry name" value="DNA ALKYLATION REPAIR PROTEIN"/>
    <property type="match status" value="1"/>
</dbReference>
<proteinExistence type="predicted"/>
<dbReference type="Proteomes" id="UP000003340">
    <property type="component" value="Unassembled WGS sequence"/>
</dbReference>
<reference evidence="1 2" key="1">
    <citation type="submission" date="2009-01" db="EMBL/GenBank/DDBJ databases">
        <authorList>
            <person name="Fulton L."/>
            <person name="Clifton S."/>
            <person name="Fulton B."/>
            <person name="Xu J."/>
            <person name="Minx P."/>
            <person name="Pepin K.H."/>
            <person name="Johnson M."/>
            <person name="Bhonagiri V."/>
            <person name="Nash W.E."/>
            <person name="Mardis E.R."/>
            <person name="Wilson R.K."/>
        </authorList>
    </citation>
    <scope>NUCLEOTIDE SEQUENCE [LARGE SCALE GENOMIC DNA]</scope>
    <source>
        <strain evidence="1 2">DSM 5476</strain>
    </source>
</reference>
<dbReference type="STRING" id="537013.CLOSTMETH_01462"/>
<gene>
    <name evidence="1" type="ORF">CLOSTMETH_01462</name>
</gene>
<name>C0EC93_9FIRM</name>
<dbReference type="HOGENOM" id="CLU_095329_0_0_9"/>
<dbReference type="Pfam" id="PF08713">
    <property type="entry name" value="DNA_alkylation"/>
    <property type="match status" value="1"/>
</dbReference>
<dbReference type="CDD" id="cd06561">
    <property type="entry name" value="AlkD_like"/>
    <property type="match status" value="1"/>
</dbReference>
<keyword evidence="2" id="KW-1185">Reference proteome</keyword>
<comment type="caution">
    <text evidence="1">The sequence shown here is derived from an EMBL/GenBank/DDBJ whole genome shotgun (WGS) entry which is preliminary data.</text>
</comment>
<evidence type="ECO:0000313" key="1">
    <source>
        <dbReference type="EMBL" id="EEG30894.1"/>
    </source>
</evidence>
<protein>
    <recommendedName>
        <fullName evidence="3">DNA alkylation repair enzyme</fullName>
    </recommendedName>
</protein>
<accession>C0EC93</accession>
<reference evidence="1 2" key="2">
    <citation type="submission" date="2009-02" db="EMBL/GenBank/DDBJ databases">
        <title>Draft genome sequence of Clostridium methylpentosum (DSM 5476).</title>
        <authorList>
            <person name="Sudarsanam P."/>
            <person name="Ley R."/>
            <person name="Guruge J."/>
            <person name="Turnbaugh P.J."/>
            <person name="Mahowald M."/>
            <person name="Liep D."/>
            <person name="Gordon J."/>
        </authorList>
    </citation>
    <scope>NUCLEOTIDE SEQUENCE [LARGE SCALE GENOMIC DNA]</scope>
    <source>
        <strain evidence="1 2">DSM 5476</strain>
    </source>
</reference>